<dbReference type="PROSITE" id="PS50109">
    <property type="entry name" value="HIS_KIN"/>
    <property type="match status" value="1"/>
</dbReference>
<dbReference type="InterPro" id="IPR011712">
    <property type="entry name" value="Sig_transdc_His_kin_sub3_dim/P"/>
</dbReference>
<dbReference type="InterPro" id="IPR015943">
    <property type="entry name" value="WD40/YVTN_repeat-like_dom_sf"/>
</dbReference>
<dbReference type="Gene3D" id="3.30.565.10">
    <property type="entry name" value="Histidine kinase-like ATPase, C-terminal domain"/>
    <property type="match status" value="1"/>
</dbReference>
<evidence type="ECO:0000256" key="2">
    <source>
        <dbReference type="ARBA" id="ARBA00022777"/>
    </source>
</evidence>
<keyword evidence="3" id="KW-1133">Transmembrane helix</keyword>
<dbReference type="Pfam" id="PF07730">
    <property type="entry name" value="HisKA_3"/>
    <property type="match status" value="1"/>
</dbReference>
<keyword evidence="3" id="KW-0812">Transmembrane</keyword>
<gene>
    <name evidence="5" type="ORF">SDC9_42752</name>
</gene>
<evidence type="ECO:0000256" key="3">
    <source>
        <dbReference type="SAM" id="Phobius"/>
    </source>
</evidence>
<accession>A0A644VZJ0</accession>
<keyword evidence="1" id="KW-0808">Transferase</keyword>
<proteinExistence type="predicted"/>
<dbReference type="CDD" id="cd16917">
    <property type="entry name" value="HATPase_UhpB-NarQ-NarX-like"/>
    <property type="match status" value="1"/>
</dbReference>
<dbReference type="EMBL" id="VSSQ01000515">
    <property type="protein sequence ID" value="MPL96570.1"/>
    <property type="molecule type" value="Genomic_DNA"/>
</dbReference>
<protein>
    <recommendedName>
        <fullName evidence="4">Histidine kinase domain-containing protein</fullName>
    </recommendedName>
</protein>
<reference evidence="5" key="1">
    <citation type="submission" date="2019-08" db="EMBL/GenBank/DDBJ databases">
        <authorList>
            <person name="Kucharzyk K."/>
            <person name="Murdoch R.W."/>
            <person name="Higgins S."/>
            <person name="Loffler F."/>
        </authorList>
    </citation>
    <scope>NUCLEOTIDE SEQUENCE</scope>
</reference>
<dbReference type="PANTHER" id="PTHR24421">
    <property type="entry name" value="NITRATE/NITRITE SENSOR PROTEIN NARX-RELATED"/>
    <property type="match status" value="1"/>
</dbReference>
<feature type="transmembrane region" description="Helical" evidence="3">
    <location>
        <begin position="751"/>
        <end position="774"/>
    </location>
</feature>
<sequence length="995" mass="112082">MRPLQRPEFHAFPARCRLCIVVISLLFIHRSIFPQQPAEALFVDAYGIENGLRQSMVSQIHQDRQGMIWIVTGDGLHCFDGREFRVFRIPYKGVYSNSDNMMRMLVETEPGSIVIASSSSLFRFNASTGQFSFIIREKAVYHALFNVLIDRKPLVWSRNTGFCLVDDDSLCPLKLIKGGQKIIPEGFVPIRALQHNKKDIIVLGDKGILLLRKSEAPGRMVFTANWYEAPGCKAMASDKYGRTYFVKDTRLYRFHENGQWDEVNDLKVNISAELTIDRQDNFWFSGSGSKRLFRLSGQKTEMIDFLEPQGRYTDTIRPSVKHVFEDNSGNLWFGTDGNGLLKYNPGRVIFSKSLIGFTRCLTALDRNIIAGTYNKGLWKLSEDLKQSVRLNPELFGNKTYILDLATDTRKRIWVATDNGLYVISADGAPIFSFDHNWRTAAFIENHNDLLQLQCDSELYTFEAGRHPALIKQAAYISVNSRLQHSGAQWTGTPVGLFFDKVSAGHPSVGQTNYGTQVSQSEIYQLMPSGNELWAATGNGIELFSGDGKVLKPYPALDLLKDETIYALLPDEQQRIWFSGIRGIGCITTDRKRIIRFSSKNNLQSLEFNHNAACKGPGGRLYFGGINGVNAIAPSSYISEEEVPSVSIFSLFIADTAYTQGIVSSMPQIRLNRNAAHIRGSVFTADYPDAADQRFSFLLQGYQPEWSEPAPDAGFSYRNLPPGEYRLLVRYSDPCQNQGEPELLLTLVVEPAFWQTLWFALSVIVSIIIITVLVARKVQGIRYANRIKALEQEHAIEKERLRISKDMHDEVGASLTRISILSEIARSRQQEPDNTQKVIEQISEIAGNVVDELSEIIWAMNPKNDSLDNFAAYVRRYASTYLEASTVDVKFHFPDTVPNLPMSAELRRNLFLIIKEALHNVIKHSGASKVMIALQIEKKRLNINLKDDGQGFDAKLLPGTGNGLHNMRRRMEDCGGDFRILSAKGQGTEIILSVEL</sequence>
<dbReference type="GO" id="GO:0000155">
    <property type="term" value="F:phosphorelay sensor kinase activity"/>
    <property type="evidence" value="ECO:0007669"/>
    <property type="project" value="InterPro"/>
</dbReference>
<dbReference type="InterPro" id="IPR013783">
    <property type="entry name" value="Ig-like_fold"/>
</dbReference>
<dbReference type="SUPFAM" id="SSF55874">
    <property type="entry name" value="ATPase domain of HSP90 chaperone/DNA topoisomerase II/histidine kinase"/>
    <property type="match status" value="1"/>
</dbReference>
<evidence type="ECO:0000259" key="4">
    <source>
        <dbReference type="PROSITE" id="PS50109"/>
    </source>
</evidence>
<dbReference type="Pfam" id="PF02518">
    <property type="entry name" value="HATPase_c"/>
    <property type="match status" value="1"/>
</dbReference>
<dbReference type="InterPro" id="IPR011123">
    <property type="entry name" value="Y_Y_Y"/>
</dbReference>
<dbReference type="InterPro" id="IPR050482">
    <property type="entry name" value="Sensor_HK_TwoCompSys"/>
</dbReference>
<comment type="caution">
    <text evidence="5">The sequence shown here is derived from an EMBL/GenBank/DDBJ whole genome shotgun (WGS) entry which is preliminary data.</text>
</comment>
<dbReference type="Pfam" id="PF07495">
    <property type="entry name" value="Y_Y_Y"/>
    <property type="match status" value="1"/>
</dbReference>
<keyword evidence="2" id="KW-0418">Kinase</keyword>
<feature type="domain" description="Histidine kinase" evidence="4">
    <location>
        <begin position="805"/>
        <end position="995"/>
    </location>
</feature>
<name>A0A644VZJ0_9ZZZZ</name>
<dbReference type="Gene3D" id="2.130.10.10">
    <property type="entry name" value="YVTN repeat-like/Quinoprotein amine dehydrogenase"/>
    <property type="match status" value="2"/>
</dbReference>
<dbReference type="GO" id="GO:0016020">
    <property type="term" value="C:membrane"/>
    <property type="evidence" value="ECO:0007669"/>
    <property type="project" value="InterPro"/>
</dbReference>
<dbReference type="GO" id="GO:0046983">
    <property type="term" value="F:protein dimerization activity"/>
    <property type="evidence" value="ECO:0007669"/>
    <property type="project" value="InterPro"/>
</dbReference>
<organism evidence="5">
    <name type="scientific">bioreactor metagenome</name>
    <dbReference type="NCBI Taxonomy" id="1076179"/>
    <lineage>
        <taxon>unclassified sequences</taxon>
        <taxon>metagenomes</taxon>
        <taxon>ecological metagenomes</taxon>
    </lineage>
</organism>
<dbReference type="Gene3D" id="1.20.5.1930">
    <property type="match status" value="1"/>
</dbReference>
<evidence type="ECO:0000313" key="5">
    <source>
        <dbReference type="EMBL" id="MPL96570.1"/>
    </source>
</evidence>
<evidence type="ECO:0000256" key="1">
    <source>
        <dbReference type="ARBA" id="ARBA00022679"/>
    </source>
</evidence>
<dbReference type="InterPro" id="IPR003594">
    <property type="entry name" value="HATPase_dom"/>
</dbReference>
<dbReference type="AlphaFoldDB" id="A0A644VZJ0"/>
<dbReference type="InterPro" id="IPR005467">
    <property type="entry name" value="His_kinase_dom"/>
</dbReference>
<dbReference type="InterPro" id="IPR036890">
    <property type="entry name" value="HATPase_C_sf"/>
</dbReference>
<dbReference type="SUPFAM" id="SSF63829">
    <property type="entry name" value="Calcium-dependent phosphotriesterase"/>
    <property type="match status" value="1"/>
</dbReference>
<dbReference type="Gene3D" id="2.60.40.10">
    <property type="entry name" value="Immunoglobulins"/>
    <property type="match status" value="1"/>
</dbReference>
<keyword evidence="3" id="KW-0472">Membrane</keyword>